<reference evidence="9" key="1">
    <citation type="submission" date="2020-05" db="UniProtKB">
        <authorList>
            <consortium name="EnsemblMetazoa"/>
        </authorList>
    </citation>
    <scope>IDENTIFICATION</scope>
    <source>
        <strain evidence="9">BB02</strain>
    </source>
</reference>
<evidence type="ECO:0000256" key="4">
    <source>
        <dbReference type="ARBA" id="ARBA00007573"/>
    </source>
</evidence>
<evidence type="ECO:0000256" key="7">
    <source>
        <dbReference type="ARBA" id="ARBA00022694"/>
    </source>
</evidence>
<evidence type="ECO:0000313" key="9">
    <source>
        <dbReference type="EnsemblMetazoa" id="BGLB038028-PA"/>
    </source>
</evidence>
<dbReference type="GO" id="GO:0008023">
    <property type="term" value="C:transcription elongation factor complex"/>
    <property type="evidence" value="ECO:0007669"/>
    <property type="project" value="TreeGrafter"/>
</dbReference>
<comment type="subcellular location">
    <subcellularLocation>
        <location evidence="2">Cytoplasm</location>
    </subcellularLocation>
    <subcellularLocation>
        <location evidence="1">Nucleus</location>
    </subcellularLocation>
</comment>
<name>A0A2C9M3A1_BIOGL</name>
<keyword evidence="6" id="KW-0963">Cytoplasm</keyword>
<dbReference type="VEuPathDB" id="VectorBase:BGLB038028"/>
<dbReference type="GO" id="GO:0002098">
    <property type="term" value="P:tRNA wobble uridine modification"/>
    <property type="evidence" value="ECO:0007669"/>
    <property type="project" value="InterPro"/>
</dbReference>
<evidence type="ECO:0000256" key="2">
    <source>
        <dbReference type="ARBA" id="ARBA00004496"/>
    </source>
</evidence>
<keyword evidence="8" id="KW-0539">Nucleus</keyword>
<dbReference type="InterPro" id="IPR027417">
    <property type="entry name" value="P-loop_NTPase"/>
</dbReference>
<dbReference type="STRING" id="6526.A0A2C9M3A1"/>
<dbReference type="EnsemblMetazoa" id="BGLB038028-RA">
    <property type="protein sequence ID" value="BGLB038028-PA"/>
    <property type="gene ID" value="BGLB038028"/>
</dbReference>
<dbReference type="VEuPathDB" id="VectorBase:BGLAX_034694"/>
<gene>
    <name evidence="9" type="primary">106076501</name>
</gene>
<comment type="similarity">
    <text evidence="4">Belongs to the ELP4 family.</text>
</comment>
<dbReference type="AlphaFoldDB" id="A0A2C9M3A1"/>
<proteinExistence type="inferred from homology"/>
<dbReference type="Pfam" id="PF05625">
    <property type="entry name" value="PAXNEB"/>
    <property type="match status" value="1"/>
</dbReference>
<dbReference type="Gene3D" id="3.40.50.300">
    <property type="entry name" value="P-loop containing nucleotide triphosphate hydrolases"/>
    <property type="match status" value="1"/>
</dbReference>
<sequence>MNVHYCRLLDDIRSRIEAGKFGTAQQTDTRNILRIGIHSIGSPLWGEMGGLKSHGTPDPSLSLFLIALRGVLRSAFAVAMLTLPGHLFHVSF</sequence>
<dbReference type="GO" id="GO:0005737">
    <property type="term" value="C:cytoplasm"/>
    <property type="evidence" value="ECO:0007669"/>
    <property type="project" value="UniProtKB-SubCell"/>
</dbReference>
<dbReference type="PANTHER" id="PTHR12896:SF1">
    <property type="entry name" value="ELONGATOR COMPLEX PROTEIN 4"/>
    <property type="match status" value="1"/>
</dbReference>
<dbReference type="InterPro" id="IPR008728">
    <property type="entry name" value="Elongator_complex_protein_4"/>
</dbReference>
<protein>
    <recommendedName>
        <fullName evidence="5">Elongator complex protein 4</fullName>
    </recommendedName>
</protein>
<dbReference type="UniPathway" id="UPA00988"/>
<dbReference type="KEGG" id="bgt:106076501"/>
<keyword evidence="7" id="KW-0819">tRNA processing</keyword>
<evidence type="ECO:0000313" key="10">
    <source>
        <dbReference type="Proteomes" id="UP000076420"/>
    </source>
</evidence>
<dbReference type="GO" id="GO:0033588">
    <property type="term" value="C:elongator holoenzyme complex"/>
    <property type="evidence" value="ECO:0007669"/>
    <property type="project" value="InterPro"/>
</dbReference>
<evidence type="ECO:0000256" key="6">
    <source>
        <dbReference type="ARBA" id="ARBA00022490"/>
    </source>
</evidence>
<evidence type="ECO:0000256" key="3">
    <source>
        <dbReference type="ARBA" id="ARBA00005043"/>
    </source>
</evidence>
<evidence type="ECO:0000256" key="1">
    <source>
        <dbReference type="ARBA" id="ARBA00004123"/>
    </source>
</evidence>
<dbReference type="PANTHER" id="PTHR12896">
    <property type="entry name" value="PAX6 NEIGHBOR PROTEIN PAXNEB"/>
    <property type="match status" value="1"/>
</dbReference>
<accession>A0A2C9M3A1</accession>
<evidence type="ECO:0000256" key="5">
    <source>
        <dbReference type="ARBA" id="ARBA00020265"/>
    </source>
</evidence>
<dbReference type="Proteomes" id="UP000076420">
    <property type="component" value="Unassembled WGS sequence"/>
</dbReference>
<evidence type="ECO:0000256" key="8">
    <source>
        <dbReference type="ARBA" id="ARBA00023242"/>
    </source>
</evidence>
<organism evidence="9 10">
    <name type="scientific">Biomphalaria glabrata</name>
    <name type="common">Bloodfluke planorb</name>
    <name type="synonym">Freshwater snail</name>
    <dbReference type="NCBI Taxonomy" id="6526"/>
    <lineage>
        <taxon>Eukaryota</taxon>
        <taxon>Metazoa</taxon>
        <taxon>Spiralia</taxon>
        <taxon>Lophotrochozoa</taxon>
        <taxon>Mollusca</taxon>
        <taxon>Gastropoda</taxon>
        <taxon>Heterobranchia</taxon>
        <taxon>Euthyneura</taxon>
        <taxon>Panpulmonata</taxon>
        <taxon>Hygrophila</taxon>
        <taxon>Lymnaeoidea</taxon>
        <taxon>Planorbidae</taxon>
        <taxon>Biomphalaria</taxon>
    </lineage>
</organism>
<comment type="pathway">
    <text evidence="3">tRNA modification; 5-methoxycarbonylmethyl-2-thiouridine-tRNA biosynthesis.</text>
</comment>